<dbReference type="GO" id="GO:0030003">
    <property type="term" value="P:intracellular monoatomic cation homeostasis"/>
    <property type="evidence" value="ECO:0007669"/>
    <property type="project" value="TreeGrafter"/>
</dbReference>
<dbReference type="InterPro" id="IPR000719">
    <property type="entry name" value="Prot_kinase_dom"/>
</dbReference>
<comment type="catalytic activity">
    <reaction evidence="7">
        <text>L-threonyl-[protein] + ATP = O-phospho-L-threonyl-[protein] + ADP + H(+)</text>
        <dbReference type="Rhea" id="RHEA:46608"/>
        <dbReference type="Rhea" id="RHEA-COMP:11060"/>
        <dbReference type="Rhea" id="RHEA-COMP:11605"/>
        <dbReference type="ChEBI" id="CHEBI:15378"/>
        <dbReference type="ChEBI" id="CHEBI:30013"/>
        <dbReference type="ChEBI" id="CHEBI:30616"/>
        <dbReference type="ChEBI" id="CHEBI:61977"/>
        <dbReference type="ChEBI" id="CHEBI:456216"/>
        <dbReference type="EC" id="2.7.11.1"/>
    </reaction>
</comment>
<dbReference type="SUPFAM" id="SSF56112">
    <property type="entry name" value="Protein kinase-like (PK-like)"/>
    <property type="match status" value="1"/>
</dbReference>
<evidence type="ECO:0000259" key="9">
    <source>
        <dbReference type="PROSITE" id="PS50011"/>
    </source>
</evidence>
<dbReference type="GO" id="GO:0005829">
    <property type="term" value="C:cytosol"/>
    <property type="evidence" value="ECO:0007669"/>
    <property type="project" value="TreeGrafter"/>
</dbReference>
<evidence type="ECO:0000256" key="6">
    <source>
        <dbReference type="ARBA" id="ARBA00022840"/>
    </source>
</evidence>
<evidence type="ECO:0000313" key="11">
    <source>
        <dbReference type="Proteomes" id="UP000265703"/>
    </source>
</evidence>
<name>A0A397T2T2_9GLOM</name>
<dbReference type="GO" id="GO:0004674">
    <property type="term" value="F:protein serine/threonine kinase activity"/>
    <property type="evidence" value="ECO:0007669"/>
    <property type="project" value="UniProtKB-KW"/>
</dbReference>
<keyword evidence="2" id="KW-0723">Serine/threonine-protein kinase</keyword>
<dbReference type="EC" id="2.7.11.1" evidence="1"/>
<evidence type="ECO:0000256" key="8">
    <source>
        <dbReference type="ARBA" id="ARBA00048679"/>
    </source>
</evidence>
<evidence type="ECO:0000256" key="3">
    <source>
        <dbReference type="ARBA" id="ARBA00022679"/>
    </source>
</evidence>
<evidence type="ECO:0000256" key="2">
    <source>
        <dbReference type="ARBA" id="ARBA00022527"/>
    </source>
</evidence>
<dbReference type="Pfam" id="PF00069">
    <property type="entry name" value="Pkinase"/>
    <property type="match status" value="1"/>
</dbReference>
<protein>
    <recommendedName>
        <fullName evidence="1">non-specific serine/threonine protein kinase</fullName>
        <ecNumber evidence="1">2.7.11.1</ecNumber>
    </recommendedName>
</protein>
<dbReference type="EMBL" id="QKYT01000125">
    <property type="protein sequence ID" value="RIA92473.1"/>
    <property type="molecule type" value="Genomic_DNA"/>
</dbReference>
<keyword evidence="6" id="KW-0067">ATP-binding</keyword>
<dbReference type="SMART" id="SM00220">
    <property type="entry name" value="S_TKc"/>
    <property type="match status" value="1"/>
</dbReference>
<keyword evidence="11" id="KW-1185">Reference proteome</keyword>
<dbReference type="InterPro" id="IPR008271">
    <property type="entry name" value="Ser/Thr_kinase_AS"/>
</dbReference>
<comment type="caution">
    <text evidence="10">The sequence shown here is derived from an EMBL/GenBank/DDBJ whole genome shotgun (WGS) entry which is preliminary data.</text>
</comment>
<comment type="catalytic activity">
    <reaction evidence="8">
        <text>L-seryl-[protein] + ATP = O-phospho-L-seryl-[protein] + ADP + H(+)</text>
        <dbReference type="Rhea" id="RHEA:17989"/>
        <dbReference type="Rhea" id="RHEA-COMP:9863"/>
        <dbReference type="Rhea" id="RHEA-COMP:11604"/>
        <dbReference type="ChEBI" id="CHEBI:15378"/>
        <dbReference type="ChEBI" id="CHEBI:29999"/>
        <dbReference type="ChEBI" id="CHEBI:30616"/>
        <dbReference type="ChEBI" id="CHEBI:83421"/>
        <dbReference type="ChEBI" id="CHEBI:456216"/>
        <dbReference type="EC" id="2.7.11.1"/>
    </reaction>
</comment>
<keyword evidence="5 10" id="KW-0418">Kinase</keyword>
<dbReference type="PANTHER" id="PTHR24343">
    <property type="entry name" value="SERINE/THREONINE KINASE"/>
    <property type="match status" value="1"/>
</dbReference>
<proteinExistence type="predicted"/>
<reference evidence="10 11" key="1">
    <citation type="submission" date="2018-06" db="EMBL/GenBank/DDBJ databases">
        <title>Comparative genomics reveals the genomic features of Rhizophagus irregularis, R. cerebriforme, R. diaphanum and Gigaspora rosea, and their symbiotic lifestyle signature.</title>
        <authorList>
            <person name="Morin E."/>
            <person name="San Clemente H."/>
            <person name="Chen E.C.H."/>
            <person name="De La Providencia I."/>
            <person name="Hainaut M."/>
            <person name="Kuo A."/>
            <person name="Kohler A."/>
            <person name="Murat C."/>
            <person name="Tang N."/>
            <person name="Roy S."/>
            <person name="Loubradou J."/>
            <person name="Henrissat B."/>
            <person name="Grigoriev I.V."/>
            <person name="Corradi N."/>
            <person name="Roux C."/>
            <person name="Martin F.M."/>
        </authorList>
    </citation>
    <scope>NUCLEOTIDE SEQUENCE [LARGE SCALE GENOMIC DNA]</scope>
    <source>
        <strain evidence="10 11">DAOM 227022</strain>
    </source>
</reference>
<dbReference type="InterPro" id="IPR011009">
    <property type="entry name" value="Kinase-like_dom_sf"/>
</dbReference>
<gene>
    <name evidence="10" type="ORF">C1645_764904</name>
</gene>
<dbReference type="STRING" id="658196.A0A397T2T2"/>
<dbReference type="PROSITE" id="PS00108">
    <property type="entry name" value="PROTEIN_KINASE_ST"/>
    <property type="match status" value="1"/>
</dbReference>
<dbReference type="GO" id="GO:0005524">
    <property type="term" value="F:ATP binding"/>
    <property type="evidence" value="ECO:0007669"/>
    <property type="project" value="UniProtKB-KW"/>
</dbReference>
<evidence type="ECO:0000256" key="1">
    <source>
        <dbReference type="ARBA" id="ARBA00012513"/>
    </source>
</evidence>
<feature type="domain" description="Protein kinase" evidence="9">
    <location>
        <begin position="1"/>
        <end position="187"/>
    </location>
</feature>
<dbReference type="AlphaFoldDB" id="A0A397T2T2"/>
<dbReference type="PROSITE" id="PS50011">
    <property type="entry name" value="PROTEIN_KINASE_DOM"/>
    <property type="match status" value="1"/>
</dbReference>
<dbReference type="Proteomes" id="UP000265703">
    <property type="component" value="Unassembled WGS sequence"/>
</dbReference>
<evidence type="ECO:0000313" key="10">
    <source>
        <dbReference type="EMBL" id="RIA92473.1"/>
    </source>
</evidence>
<evidence type="ECO:0000256" key="7">
    <source>
        <dbReference type="ARBA" id="ARBA00047899"/>
    </source>
</evidence>
<keyword evidence="3" id="KW-0808">Transferase</keyword>
<dbReference type="Gene3D" id="1.10.510.10">
    <property type="entry name" value="Transferase(Phosphotransferase) domain 1"/>
    <property type="match status" value="1"/>
</dbReference>
<evidence type="ECO:0000256" key="5">
    <source>
        <dbReference type="ARBA" id="ARBA00022777"/>
    </source>
</evidence>
<organism evidence="10 11">
    <name type="scientific">Glomus cerebriforme</name>
    <dbReference type="NCBI Taxonomy" id="658196"/>
    <lineage>
        <taxon>Eukaryota</taxon>
        <taxon>Fungi</taxon>
        <taxon>Fungi incertae sedis</taxon>
        <taxon>Mucoromycota</taxon>
        <taxon>Glomeromycotina</taxon>
        <taxon>Glomeromycetes</taxon>
        <taxon>Glomerales</taxon>
        <taxon>Glomeraceae</taxon>
        <taxon>Glomus</taxon>
    </lineage>
</organism>
<accession>A0A397T2T2</accession>
<dbReference type="PANTHER" id="PTHR24343:SF558">
    <property type="entry name" value="PROTEIN KINASE DOMAIN-CONTAINING PROTEIN"/>
    <property type="match status" value="1"/>
</dbReference>
<dbReference type="OrthoDB" id="6513151at2759"/>
<keyword evidence="4" id="KW-0547">Nucleotide-binding</keyword>
<evidence type="ECO:0000256" key="4">
    <source>
        <dbReference type="ARBA" id="ARBA00022741"/>
    </source>
</evidence>
<sequence>MEYCSGGDLYTLIVTSGGLEQDEENCFFGQLINGVKYLHDNGVAHRDLKPENLILTSAGCLKITDFGNAECFRMAWETQPHLTRGICGSEPYIAPEEFKDNLFDPRSVDIWACGIIYMSMAISRLLWRVAKDDDCNFKSYLEARKKGLISSPFQSLKNGRRDLIFKILEPNPKQRITIEQIIAHPWFSSIYICHRQATSTSDSSIPNTSCSINVVDQQATTVNKTSIANVV</sequence>